<dbReference type="GO" id="GO:0003677">
    <property type="term" value="F:DNA binding"/>
    <property type="evidence" value="ECO:0007669"/>
    <property type="project" value="InterPro"/>
</dbReference>
<organism evidence="8 9">
    <name type="scientific">Serendipita vermifera MAFF 305830</name>
    <dbReference type="NCBI Taxonomy" id="933852"/>
    <lineage>
        <taxon>Eukaryota</taxon>
        <taxon>Fungi</taxon>
        <taxon>Dikarya</taxon>
        <taxon>Basidiomycota</taxon>
        <taxon>Agaricomycotina</taxon>
        <taxon>Agaricomycetes</taxon>
        <taxon>Sebacinales</taxon>
        <taxon>Serendipitaceae</taxon>
        <taxon>Serendipita</taxon>
    </lineage>
</organism>
<keyword evidence="3" id="KW-0804">Transcription</keyword>
<evidence type="ECO:0000256" key="4">
    <source>
        <dbReference type="ARBA" id="ARBA00023242"/>
    </source>
</evidence>
<dbReference type="Pfam" id="PF01191">
    <property type="entry name" value="RNA_pol_Rpb5_C"/>
    <property type="match status" value="1"/>
</dbReference>
<dbReference type="OrthoDB" id="248779at2759"/>
<evidence type="ECO:0000256" key="3">
    <source>
        <dbReference type="ARBA" id="ARBA00023163"/>
    </source>
</evidence>
<dbReference type="Gene3D" id="3.40.1340.10">
    <property type="entry name" value="RNA polymerase, Rpb5, N-terminal domain"/>
    <property type="match status" value="1"/>
</dbReference>
<dbReference type="FunFam" id="3.90.940.20:FF:000001">
    <property type="entry name" value="DNA-directed RNA polymerases I, II, and III subunit RPABC1"/>
    <property type="match status" value="1"/>
</dbReference>
<dbReference type="STRING" id="933852.A0A0C2X539"/>
<dbReference type="InterPro" id="IPR005571">
    <property type="entry name" value="RNA_pol_Rpb5_N"/>
</dbReference>
<evidence type="ECO:0000256" key="5">
    <source>
        <dbReference type="ARBA" id="ARBA00025765"/>
    </source>
</evidence>
<dbReference type="InterPro" id="IPR014381">
    <property type="entry name" value="Arch_Rpo5/euc_Rpb5"/>
</dbReference>
<dbReference type="PANTHER" id="PTHR10535:SF0">
    <property type="entry name" value="DNA-DIRECTED RNA POLYMERASES I, II, AND III SUBUNIT RPABC1"/>
    <property type="match status" value="1"/>
</dbReference>
<keyword evidence="9" id="KW-1185">Reference proteome</keyword>
<dbReference type="GO" id="GO:0005665">
    <property type="term" value="C:RNA polymerase II, core complex"/>
    <property type="evidence" value="ECO:0007669"/>
    <property type="project" value="TreeGrafter"/>
</dbReference>
<dbReference type="GO" id="GO:0005736">
    <property type="term" value="C:RNA polymerase I complex"/>
    <property type="evidence" value="ECO:0007669"/>
    <property type="project" value="TreeGrafter"/>
</dbReference>
<name>A0A0C2X539_SERVB</name>
<dbReference type="SUPFAM" id="SSF55287">
    <property type="entry name" value="RPB5-like RNA polymerase subunit"/>
    <property type="match status" value="1"/>
</dbReference>
<evidence type="ECO:0000313" key="8">
    <source>
        <dbReference type="EMBL" id="KIM33228.1"/>
    </source>
</evidence>
<keyword evidence="4" id="KW-0539">Nucleus</keyword>
<dbReference type="GO" id="GO:0003899">
    <property type="term" value="F:DNA-directed RNA polymerase activity"/>
    <property type="evidence" value="ECO:0007669"/>
    <property type="project" value="InterPro"/>
</dbReference>
<evidence type="ECO:0000259" key="7">
    <source>
        <dbReference type="Pfam" id="PF03871"/>
    </source>
</evidence>
<evidence type="ECO:0000256" key="2">
    <source>
        <dbReference type="ARBA" id="ARBA00020809"/>
    </source>
</evidence>
<dbReference type="AlphaFoldDB" id="A0A0C2X539"/>
<dbReference type="EMBL" id="KN824278">
    <property type="protein sequence ID" value="KIM33228.1"/>
    <property type="molecule type" value="Genomic_DNA"/>
</dbReference>
<dbReference type="FunFam" id="3.40.1340.10:FF:000001">
    <property type="entry name" value="DNA-directed RNA polymerases I, II, and III subunit RPABC1"/>
    <property type="match status" value="1"/>
</dbReference>
<dbReference type="PIRSF" id="PIRSF000747">
    <property type="entry name" value="RPB5"/>
    <property type="match status" value="1"/>
</dbReference>
<evidence type="ECO:0000259" key="6">
    <source>
        <dbReference type="Pfam" id="PF01191"/>
    </source>
</evidence>
<gene>
    <name evidence="8" type="ORF">M408DRAFT_326014</name>
</gene>
<dbReference type="InterPro" id="IPR036710">
    <property type="entry name" value="RNA_pol_Rpb5_N_sf"/>
</dbReference>
<dbReference type="SUPFAM" id="SSF53036">
    <property type="entry name" value="Eukaryotic RPB5 N-terminal domain"/>
    <property type="match status" value="1"/>
</dbReference>
<dbReference type="HOGENOM" id="CLU_058320_0_0_1"/>
<sequence length="212" mass="24327">MANPSDADVAVARLWKVNRTIHELIRDRGYAVANEEISMSLDQFKHTYGRAGSVVDRASLSFWAHLANDPAQQVYVYFCDERSVGIKDMKKLLNILEEKSINRGIIIFPHTMTPMARKVIVGMASTYQLEEFAETELLVNITQHTLVPQHTILSSEEKRLLLERYRLKETQLPRIQPGDPVARYYGLRRGQVVKITRPSETAGRYASYRICF</sequence>
<dbReference type="HAMAP" id="MF_00025">
    <property type="entry name" value="RNApol_Rpo5_RPB5"/>
    <property type="match status" value="1"/>
</dbReference>
<feature type="domain" description="RNA polymerase subunit H/Rpb5 C-terminal" evidence="6">
    <location>
        <begin position="139"/>
        <end position="211"/>
    </location>
</feature>
<dbReference type="GO" id="GO:0042797">
    <property type="term" value="P:tRNA transcription by RNA polymerase III"/>
    <property type="evidence" value="ECO:0007669"/>
    <property type="project" value="TreeGrafter"/>
</dbReference>
<accession>A0A0C2X539</accession>
<comment type="subcellular location">
    <subcellularLocation>
        <location evidence="1">Nucleus</location>
    </subcellularLocation>
</comment>
<comment type="similarity">
    <text evidence="5">Belongs to the archaeal Rpo5/eukaryotic RPB5 RNA polymerase subunit family.</text>
</comment>
<dbReference type="Gene3D" id="3.90.940.20">
    <property type="entry name" value="RPB5-like RNA polymerase subunit"/>
    <property type="match status" value="1"/>
</dbReference>
<dbReference type="InterPro" id="IPR035913">
    <property type="entry name" value="RPB5-like_sf"/>
</dbReference>
<dbReference type="Pfam" id="PF03871">
    <property type="entry name" value="RNA_pol_Rpb5_N"/>
    <property type="match status" value="1"/>
</dbReference>
<dbReference type="InterPro" id="IPR000783">
    <property type="entry name" value="RNA_pol_subH/Rpb5_C"/>
</dbReference>
<evidence type="ECO:0000256" key="1">
    <source>
        <dbReference type="ARBA" id="ARBA00004123"/>
    </source>
</evidence>
<dbReference type="GO" id="GO:0006366">
    <property type="term" value="P:transcription by RNA polymerase II"/>
    <property type="evidence" value="ECO:0007669"/>
    <property type="project" value="TreeGrafter"/>
</dbReference>
<proteinExistence type="inferred from homology"/>
<dbReference type="GO" id="GO:0006362">
    <property type="term" value="P:transcription elongation by RNA polymerase I"/>
    <property type="evidence" value="ECO:0007669"/>
    <property type="project" value="TreeGrafter"/>
</dbReference>
<dbReference type="GO" id="GO:0005666">
    <property type="term" value="C:RNA polymerase III complex"/>
    <property type="evidence" value="ECO:0007669"/>
    <property type="project" value="TreeGrafter"/>
</dbReference>
<protein>
    <recommendedName>
        <fullName evidence="2">DNA-directed RNA polymerases I, II, and III subunit RPABC1</fullName>
    </recommendedName>
</protein>
<dbReference type="PANTHER" id="PTHR10535">
    <property type="entry name" value="DNA-DIRECTED RNA POLYMERASES I, II, AND III SUBUNIT RPABC1"/>
    <property type="match status" value="1"/>
</dbReference>
<reference evidence="8 9" key="1">
    <citation type="submission" date="2014-04" db="EMBL/GenBank/DDBJ databases">
        <authorList>
            <consortium name="DOE Joint Genome Institute"/>
            <person name="Kuo A."/>
            <person name="Zuccaro A."/>
            <person name="Kohler A."/>
            <person name="Nagy L.G."/>
            <person name="Floudas D."/>
            <person name="Copeland A."/>
            <person name="Barry K.W."/>
            <person name="Cichocki N."/>
            <person name="Veneault-Fourrey C."/>
            <person name="LaButti K."/>
            <person name="Lindquist E.A."/>
            <person name="Lipzen A."/>
            <person name="Lundell T."/>
            <person name="Morin E."/>
            <person name="Murat C."/>
            <person name="Sun H."/>
            <person name="Tunlid A."/>
            <person name="Henrissat B."/>
            <person name="Grigoriev I.V."/>
            <person name="Hibbett D.S."/>
            <person name="Martin F."/>
            <person name="Nordberg H.P."/>
            <person name="Cantor M.N."/>
            <person name="Hua S.X."/>
        </authorList>
    </citation>
    <scope>NUCLEOTIDE SEQUENCE [LARGE SCALE GENOMIC DNA]</scope>
    <source>
        <strain evidence="8 9">MAFF 305830</strain>
    </source>
</reference>
<evidence type="ECO:0000313" key="9">
    <source>
        <dbReference type="Proteomes" id="UP000054097"/>
    </source>
</evidence>
<feature type="domain" description="RNA polymerase Rpb5 N-terminal" evidence="7">
    <location>
        <begin position="10"/>
        <end position="94"/>
    </location>
</feature>
<dbReference type="Proteomes" id="UP000054097">
    <property type="component" value="Unassembled WGS sequence"/>
</dbReference>
<reference evidence="9" key="2">
    <citation type="submission" date="2015-01" db="EMBL/GenBank/DDBJ databases">
        <title>Evolutionary Origins and Diversification of the Mycorrhizal Mutualists.</title>
        <authorList>
            <consortium name="DOE Joint Genome Institute"/>
            <consortium name="Mycorrhizal Genomics Consortium"/>
            <person name="Kohler A."/>
            <person name="Kuo A."/>
            <person name="Nagy L.G."/>
            <person name="Floudas D."/>
            <person name="Copeland A."/>
            <person name="Barry K.W."/>
            <person name="Cichocki N."/>
            <person name="Veneault-Fourrey C."/>
            <person name="LaButti K."/>
            <person name="Lindquist E.A."/>
            <person name="Lipzen A."/>
            <person name="Lundell T."/>
            <person name="Morin E."/>
            <person name="Murat C."/>
            <person name="Riley R."/>
            <person name="Ohm R."/>
            <person name="Sun H."/>
            <person name="Tunlid A."/>
            <person name="Henrissat B."/>
            <person name="Grigoriev I.V."/>
            <person name="Hibbett D.S."/>
            <person name="Martin F."/>
        </authorList>
    </citation>
    <scope>NUCLEOTIDE SEQUENCE [LARGE SCALE GENOMIC DNA]</scope>
    <source>
        <strain evidence="9">MAFF 305830</strain>
    </source>
</reference>